<dbReference type="RefSeq" id="WP_277444734.1">
    <property type="nucleotide sequence ID" value="NZ_JAKOAV010000027.1"/>
</dbReference>
<evidence type="ECO:0000259" key="2">
    <source>
        <dbReference type="SMART" id="SM00471"/>
    </source>
</evidence>
<dbReference type="Proteomes" id="UP001154312">
    <property type="component" value="Unassembled WGS sequence"/>
</dbReference>
<dbReference type="InterPro" id="IPR052722">
    <property type="entry name" value="PgpH_phosphodiesterase"/>
</dbReference>
<organism evidence="3 4">
    <name type="scientific">Pelotomaculum isophthalicicum JI</name>
    <dbReference type="NCBI Taxonomy" id="947010"/>
    <lineage>
        <taxon>Bacteria</taxon>
        <taxon>Bacillati</taxon>
        <taxon>Bacillota</taxon>
        <taxon>Clostridia</taxon>
        <taxon>Eubacteriales</taxon>
        <taxon>Desulfotomaculaceae</taxon>
        <taxon>Pelotomaculum</taxon>
    </lineage>
</organism>
<gene>
    <name evidence="3" type="ORF">L7E55_13110</name>
</gene>
<feature type="transmembrane region" description="Helical" evidence="1">
    <location>
        <begin position="342"/>
        <end position="369"/>
    </location>
</feature>
<evidence type="ECO:0000313" key="3">
    <source>
        <dbReference type="EMBL" id="MDF9409281.1"/>
    </source>
</evidence>
<feature type="domain" description="HD/PDEase" evidence="2">
    <location>
        <begin position="491"/>
        <end position="648"/>
    </location>
</feature>
<keyword evidence="4" id="KW-1185">Reference proteome</keyword>
<dbReference type="InterPro" id="IPR003607">
    <property type="entry name" value="HD/PDEase_dom"/>
</dbReference>
<feature type="transmembrane region" description="Helical" evidence="1">
    <location>
        <begin position="381"/>
        <end position="398"/>
    </location>
</feature>
<dbReference type="CDD" id="cd00077">
    <property type="entry name" value="HDc"/>
    <property type="match status" value="1"/>
</dbReference>
<keyword evidence="1" id="KW-0812">Transmembrane</keyword>
<dbReference type="NCBIfam" id="TIGR00277">
    <property type="entry name" value="HDIG"/>
    <property type="match status" value="1"/>
</dbReference>
<dbReference type="InterPro" id="IPR006674">
    <property type="entry name" value="HD_domain"/>
</dbReference>
<dbReference type="InterPro" id="IPR006675">
    <property type="entry name" value="HDIG_dom"/>
</dbReference>
<dbReference type="Pfam" id="PF01966">
    <property type="entry name" value="HD"/>
    <property type="match status" value="1"/>
</dbReference>
<evidence type="ECO:0000256" key="1">
    <source>
        <dbReference type="SAM" id="Phobius"/>
    </source>
</evidence>
<name>A0A9X4JW05_9FIRM</name>
<sequence length="726" mass="79227">MLTISAVKSKVTAVLSLLAKQRKVRRGGAAILFLFLTTAIVSSGFINDKSNTIVGQVSPTTVKAEKSIVFEDKNKTAMERRQAAEKADKVYTVDPKVSIAVQKDISDLAKKLSDVQSDTGLDVAGKVAMLRSILPFAMQDAELSDLAHGTAKDTMLVESEVNNLVAEAMDGDGITQDGLEENKKSINNMIAGLRLSKVYEQFAKGAVDYYIRPNGFINYDLTRQKQEEAMASVSPVMVSIKEGEKIIGEGEILTEEHLAKLQALGLNRPKLHMTSVIGVLLLVVLLTVVVLVYLYQQNREIYEHPGHLYLLGIIVLLVLGVGKAIIAINVSRWPEFSAQFGYMVPLATAGMLIAILLDSRLAVLVVAVLSLMLGTMTDNQLRFGFVGIIGGITGVYSVSKLSQRGDLVRAGIYTSIANVVSILTVGLANNIQFGLLISSGIALGVANGILSSVLTNGALPFLESTFRLTSPVKLLEFSHPNNMLLKRLLTEAPGTYHHSIIVGNLAEAAADAVGSDSLMVRVGAYYHDIGKLKRPYFFIENQMDCENPHDKIGPSLSTLILTSHVKDGVELARESKLPQGIIDIIEQHHGNSLVSYFYHKALENDRTESVTEEEFRYEGPKPQTREAAIVMLADSVEAAVRSLQNRTPARVEGLVRKFVKDKLNDGQLDECDLTFKDLDIIAASFVRVLSGIFHSRVEYPDLSQEIERRKKRVSIRKQPAGRGGAG</sequence>
<feature type="transmembrane region" description="Helical" evidence="1">
    <location>
        <begin position="276"/>
        <end position="296"/>
    </location>
</feature>
<dbReference type="Pfam" id="PF07697">
    <property type="entry name" value="7TMR-HDED"/>
    <property type="match status" value="1"/>
</dbReference>
<feature type="transmembrane region" description="Helical" evidence="1">
    <location>
        <begin position="410"/>
        <end position="428"/>
    </location>
</feature>
<dbReference type="InterPro" id="IPR011624">
    <property type="entry name" value="Metal-dep_PHydrolase_7TM_extra"/>
</dbReference>
<proteinExistence type="predicted"/>
<dbReference type="SMART" id="SM00471">
    <property type="entry name" value="HDc"/>
    <property type="match status" value="1"/>
</dbReference>
<reference evidence="3" key="1">
    <citation type="submission" date="2022-02" db="EMBL/GenBank/DDBJ databases">
        <authorList>
            <person name="Leng L."/>
        </authorList>
    </citation>
    <scope>NUCLEOTIDE SEQUENCE</scope>
    <source>
        <strain evidence="3">JI</strain>
    </source>
</reference>
<dbReference type="Pfam" id="PF07698">
    <property type="entry name" value="7TM-7TMR_HD"/>
    <property type="match status" value="1"/>
</dbReference>
<evidence type="ECO:0000313" key="4">
    <source>
        <dbReference type="Proteomes" id="UP001154312"/>
    </source>
</evidence>
<dbReference type="SUPFAM" id="SSF109604">
    <property type="entry name" value="HD-domain/PDEase-like"/>
    <property type="match status" value="1"/>
</dbReference>
<dbReference type="Gene3D" id="1.10.3210.10">
    <property type="entry name" value="Hypothetical protein af1432"/>
    <property type="match status" value="1"/>
</dbReference>
<protein>
    <submittedName>
        <fullName evidence="3">HDIG domain-containing protein</fullName>
    </submittedName>
</protein>
<accession>A0A9X4JW05</accession>
<comment type="caution">
    <text evidence="3">The sequence shown here is derived from an EMBL/GenBank/DDBJ whole genome shotgun (WGS) entry which is preliminary data.</text>
</comment>
<keyword evidence="1" id="KW-1133">Transmembrane helix</keyword>
<feature type="transmembrane region" description="Helical" evidence="1">
    <location>
        <begin position="27"/>
        <end position="46"/>
    </location>
</feature>
<dbReference type="PANTHER" id="PTHR36442:SF1">
    <property type="entry name" value="CYCLIC-DI-AMP PHOSPHODIESTERASE PGPH"/>
    <property type="match status" value="1"/>
</dbReference>
<dbReference type="InterPro" id="IPR011621">
    <property type="entry name" value="Metal-dep_PHydrolase_7TM_intra"/>
</dbReference>
<dbReference type="AlphaFoldDB" id="A0A9X4JW05"/>
<dbReference type="EMBL" id="JAKOAV010000027">
    <property type="protein sequence ID" value="MDF9409281.1"/>
    <property type="molecule type" value="Genomic_DNA"/>
</dbReference>
<feature type="transmembrane region" description="Helical" evidence="1">
    <location>
        <begin position="308"/>
        <end position="330"/>
    </location>
</feature>
<feature type="transmembrane region" description="Helical" evidence="1">
    <location>
        <begin position="435"/>
        <end position="454"/>
    </location>
</feature>
<dbReference type="PANTHER" id="PTHR36442">
    <property type="entry name" value="CYCLIC-DI-AMP PHOSPHODIESTERASE PGPH"/>
    <property type="match status" value="1"/>
</dbReference>
<keyword evidence="1" id="KW-0472">Membrane</keyword>